<keyword evidence="4" id="KW-1185">Reference proteome</keyword>
<evidence type="ECO:0000256" key="1">
    <source>
        <dbReference type="SAM" id="SignalP"/>
    </source>
</evidence>
<evidence type="ECO:0000313" key="4">
    <source>
        <dbReference type="Proteomes" id="UP001212841"/>
    </source>
</evidence>
<proteinExistence type="predicted"/>
<reference evidence="3" key="1">
    <citation type="submission" date="2020-05" db="EMBL/GenBank/DDBJ databases">
        <title>Phylogenomic resolution of chytrid fungi.</title>
        <authorList>
            <person name="Stajich J.E."/>
            <person name="Amses K."/>
            <person name="Simmons R."/>
            <person name="Seto K."/>
            <person name="Myers J."/>
            <person name="Bonds A."/>
            <person name="Quandt C.A."/>
            <person name="Barry K."/>
            <person name="Liu P."/>
            <person name="Grigoriev I."/>
            <person name="Longcore J.E."/>
            <person name="James T.Y."/>
        </authorList>
    </citation>
    <scope>NUCLEOTIDE SEQUENCE</scope>
    <source>
        <strain evidence="3">JEL0318</strain>
    </source>
</reference>
<feature type="non-terminal residue" evidence="3">
    <location>
        <position position="1"/>
    </location>
</feature>
<dbReference type="Proteomes" id="UP001212841">
    <property type="component" value="Unassembled WGS sequence"/>
</dbReference>
<dbReference type="AlphaFoldDB" id="A0AAD5WYA5"/>
<feature type="domain" description="Carbohydrate binding module family 10" evidence="2">
    <location>
        <begin position="30"/>
        <end position="67"/>
    </location>
</feature>
<dbReference type="InterPro" id="IPR036601">
    <property type="entry name" value="CBM10_sf"/>
</dbReference>
<gene>
    <name evidence="3" type="ORF">HK097_002659</name>
</gene>
<organism evidence="3 4">
    <name type="scientific">Rhizophlyctis rosea</name>
    <dbReference type="NCBI Taxonomy" id="64517"/>
    <lineage>
        <taxon>Eukaryota</taxon>
        <taxon>Fungi</taxon>
        <taxon>Fungi incertae sedis</taxon>
        <taxon>Chytridiomycota</taxon>
        <taxon>Chytridiomycota incertae sedis</taxon>
        <taxon>Chytridiomycetes</taxon>
        <taxon>Rhizophlyctidales</taxon>
        <taxon>Rhizophlyctidaceae</taxon>
        <taxon>Rhizophlyctis</taxon>
    </lineage>
</organism>
<dbReference type="GO" id="GO:0030248">
    <property type="term" value="F:cellulose binding"/>
    <property type="evidence" value="ECO:0007669"/>
    <property type="project" value="InterPro"/>
</dbReference>
<feature type="chain" id="PRO_5041934302" description="Carbohydrate binding module family 10 domain-containing protein" evidence="1">
    <location>
        <begin position="19"/>
        <end position="217"/>
    </location>
</feature>
<dbReference type="SMART" id="SM01064">
    <property type="entry name" value="CBM_10"/>
    <property type="match status" value="2"/>
</dbReference>
<dbReference type="EMBL" id="JADGJD010001587">
    <property type="protein sequence ID" value="KAJ3040071.1"/>
    <property type="molecule type" value="Genomic_DNA"/>
</dbReference>
<keyword evidence="1" id="KW-0732">Signal</keyword>
<name>A0AAD5WYA5_9FUNG</name>
<protein>
    <recommendedName>
        <fullName evidence="2">Carbohydrate binding module family 10 domain-containing protein</fullName>
    </recommendedName>
</protein>
<comment type="caution">
    <text evidence="3">The sequence shown here is derived from an EMBL/GenBank/DDBJ whole genome shotgun (WGS) entry which is preliminary data.</text>
</comment>
<evidence type="ECO:0000313" key="3">
    <source>
        <dbReference type="EMBL" id="KAJ3040071.1"/>
    </source>
</evidence>
<dbReference type="InterPro" id="IPR009031">
    <property type="entry name" value="CBM10"/>
</dbReference>
<sequence length="217" mass="25397">MVATKIVSVAFLASLASAAPLMRRNYGYGYDVKYEGKFPICQHHVEKPAVGGDGRGYGWENHQSCIISKDKYYQAPHNSYDSYKPSYDNSYSHNTYQQQHNTYQTPSNTYYTPQRSYFARPHGATYYEQPKYEAPKDTYKYEEPKDTYKYEEQKEYGYDSQEEYDSGFPVCKHKVEKPSKDDKGRYYGHENGKSCILKKEHYGSEYKPEYTPTYEAP</sequence>
<evidence type="ECO:0000259" key="2">
    <source>
        <dbReference type="SMART" id="SM01064"/>
    </source>
</evidence>
<feature type="domain" description="Carbohydrate binding module family 10" evidence="2">
    <location>
        <begin position="160"/>
        <end position="197"/>
    </location>
</feature>
<accession>A0AAD5WYA5</accession>
<dbReference type="GO" id="GO:0005975">
    <property type="term" value="P:carbohydrate metabolic process"/>
    <property type="evidence" value="ECO:0007669"/>
    <property type="project" value="InterPro"/>
</dbReference>
<feature type="signal peptide" evidence="1">
    <location>
        <begin position="1"/>
        <end position="18"/>
    </location>
</feature>
<dbReference type="Gene3D" id="2.30.32.30">
    <property type="entry name" value="CBM10"/>
    <property type="match status" value="1"/>
</dbReference>